<proteinExistence type="predicted"/>
<evidence type="ECO:0000256" key="2">
    <source>
        <dbReference type="SAM" id="Phobius"/>
    </source>
</evidence>
<keyword evidence="1" id="KW-0175">Coiled coil</keyword>
<gene>
    <name evidence="3" type="ORF">GBAR_LOCUS30292</name>
</gene>
<keyword evidence="4" id="KW-1185">Reference proteome</keyword>
<reference evidence="3" key="1">
    <citation type="submission" date="2023-03" db="EMBL/GenBank/DDBJ databases">
        <authorList>
            <person name="Steffen K."/>
            <person name="Cardenas P."/>
        </authorList>
    </citation>
    <scope>NUCLEOTIDE SEQUENCE</scope>
</reference>
<dbReference type="EMBL" id="CASHTH010004283">
    <property type="protein sequence ID" value="CAI8055478.1"/>
    <property type="molecule type" value="Genomic_DNA"/>
</dbReference>
<evidence type="ECO:0000313" key="4">
    <source>
        <dbReference type="Proteomes" id="UP001174909"/>
    </source>
</evidence>
<name>A0AA35XE55_GEOBA</name>
<dbReference type="Proteomes" id="UP001174909">
    <property type="component" value="Unassembled WGS sequence"/>
</dbReference>
<keyword evidence="2" id="KW-1133">Transmembrane helix</keyword>
<evidence type="ECO:0000256" key="1">
    <source>
        <dbReference type="SAM" id="Coils"/>
    </source>
</evidence>
<feature type="transmembrane region" description="Helical" evidence="2">
    <location>
        <begin position="6"/>
        <end position="27"/>
    </location>
</feature>
<protein>
    <submittedName>
        <fullName evidence="3">Uncharacterized protein</fullName>
    </submittedName>
</protein>
<feature type="coiled-coil region" evidence="1">
    <location>
        <begin position="31"/>
        <end position="77"/>
    </location>
</feature>
<dbReference type="AlphaFoldDB" id="A0AA35XE55"/>
<comment type="caution">
    <text evidence="3">The sequence shown here is derived from an EMBL/GenBank/DDBJ whole genome shotgun (WGS) entry which is preliminary data.</text>
</comment>
<keyword evidence="2" id="KW-0812">Transmembrane</keyword>
<evidence type="ECO:0000313" key="3">
    <source>
        <dbReference type="EMBL" id="CAI8055478.1"/>
    </source>
</evidence>
<accession>A0AA35XE55</accession>
<sequence>MDGMGSTKGVTIFFTVFMYVSTLFCVYERKLSEAEAAVERQKEKLLKLVEMVNALKEKNKENERRVEMQQHELLEQETILRELYTALQMKNDPSLLPSVHLLQRKDIPKEFWLFRKHQRNLMRITEPYINQVIEASVEADIVPSTLLKKVLKPAPALTSAAQYFTKPSK</sequence>
<organism evidence="3 4">
    <name type="scientific">Geodia barretti</name>
    <name type="common">Barrett's horny sponge</name>
    <dbReference type="NCBI Taxonomy" id="519541"/>
    <lineage>
        <taxon>Eukaryota</taxon>
        <taxon>Metazoa</taxon>
        <taxon>Porifera</taxon>
        <taxon>Demospongiae</taxon>
        <taxon>Heteroscleromorpha</taxon>
        <taxon>Tetractinellida</taxon>
        <taxon>Astrophorina</taxon>
        <taxon>Geodiidae</taxon>
        <taxon>Geodia</taxon>
    </lineage>
</organism>
<keyword evidence="2" id="KW-0472">Membrane</keyword>